<dbReference type="Proteomes" id="UP000005667">
    <property type="component" value="Chromosome"/>
</dbReference>
<gene>
    <name evidence="1" type="ordered locus">AZOLI_0499</name>
</gene>
<reference evidence="2" key="1">
    <citation type="journal article" date="2011" name="PLoS Genet.">
        <title>Azospirillum genomes reveal transition of bacteria from aquatic to terrestrial environments.</title>
        <authorList>
            <person name="Wisniewski-Dye F."/>
            <person name="Borziak K."/>
            <person name="Khalsa-Moyers G."/>
            <person name="Alexandre G."/>
            <person name="Sukharnikov L.O."/>
            <person name="Wuichet K."/>
            <person name="Hurst G.B."/>
            <person name="McDonald W.H."/>
            <person name="Robertson J.S."/>
            <person name="Barbe V."/>
            <person name="Calteau A."/>
            <person name="Rouy Z."/>
            <person name="Mangenot S."/>
            <person name="Prigent-Combaret C."/>
            <person name="Normand P."/>
            <person name="Boyer M."/>
            <person name="Siguier P."/>
            <person name="Dessaux Y."/>
            <person name="Elmerich C."/>
            <person name="Condemine G."/>
            <person name="Krishnen G."/>
            <person name="Kennedy I."/>
            <person name="Paterson A.H."/>
            <person name="Gonzalez V."/>
            <person name="Mavingui P."/>
            <person name="Zhulin I.B."/>
        </authorList>
    </citation>
    <scope>NUCLEOTIDE SEQUENCE [LARGE SCALE GENOMIC DNA]</scope>
    <source>
        <strain evidence="2">4B</strain>
    </source>
</reference>
<evidence type="ECO:0000313" key="1">
    <source>
        <dbReference type="EMBL" id="CBS85872.1"/>
    </source>
</evidence>
<evidence type="ECO:0000313" key="2">
    <source>
        <dbReference type="Proteomes" id="UP000005667"/>
    </source>
</evidence>
<proteinExistence type="predicted"/>
<protein>
    <submittedName>
        <fullName evidence="1">Uncharacterized protein</fullName>
    </submittedName>
</protein>
<dbReference type="AlphaFoldDB" id="G7Z8X1"/>
<dbReference type="KEGG" id="ali:AZOLI_0499"/>
<dbReference type="STRING" id="862719.AZOLI_0499"/>
<organism evidence="1 2">
    <name type="scientific">Azospirillum lipoferum (strain 4B)</name>
    <dbReference type="NCBI Taxonomy" id="862719"/>
    <lineage>
        <taxon>Bacteria</taxon>
        <taxon>Pseudomonadati</taxon>
        <taxon>Pseudomonadota</taxon>
        <taxon>Alphaproteobacteria</taxon>
        <taxon>Rhodospirillales</taxon>
        <taxon>Azospirillaceae</taxon>
        <taxon>Azospirillum</taxon>
    </lineage>
</organism>
<dbReference type="HOGENOM" id="CLU_2353822_0_0_5"/>
<name>G7Z8X1_AZOL4</name>
<accession>G7Z8X1</accession>
<keyword evidence="2" id="KW-1185">Reference proteome</keyword>
<sequence length="96" mass="11055">MEGPPVGDHVLLVWKYNYASSRHVATPGGNMPALQAAKNSPLNVTDLWQNRHCGYLRFGRRTITDPRIFMPWTRQPDLAHVLFYLLINRANLWTLP</sequence>
<dbReference type="EMBL" id="FQ311868">
    <property type="protein sequence ID" value="CBS85872.1"/>
    <property type="molecule type" value="Genomic_DNA"/>
</dbReference>